<evidence type="ECO:0000313" key="3">
    <source>
        <dbReference type="EMBL" id="CAE6503453.1"/>
    </source>
</evidence>
<dbReference type="PANTHER" id="PTHR22935:SF95">
    <property type="entry name" value="BETA-LACTAMASE-LIKE 1-RELATED"/>
    <property type="match status" value="1"/>
</dbReference>
<dbReference type="InterPro" id="IPR001466">
    <property type="entry name" value="Beta-lactam-related"/>
</dbReference>
<accession>A0A8H8Z1G4</accession>
<proteinExistence type="inferred from homology"/>
<feature type="domain" description="Beta-lactamase-related" evidence="2">
    <location>
        <begin position="35"/>
        <end position="340"/>
    </location>
</feature>
<dbReference type="PANTHER" id="PTHR22935">
    <property type="entry name" value="PENICILLIN-BINDING PROTEIN"/>
    <property type="match status" value="1"/>
</dbReference>
<dbReference type="Pfam" id="PF00144">
    <property type="entry name" value="Beta-lactamase"/>
    <property type="match status" value="1"/>
</dbReference>
<reference evidence="3" key="1">
    <citation type="submission" date="2021-02" db="EMBL/GenBank/DDBJ databases">
        <authorList>
            <person name="Han P."/>
        </authorList>
    </citation>
    <scope>NUCLEOTIDE SEQUENCE</scope>
    <source>
        <strain evidence="3">Nitrosomonas nitrosa 18-3D</strain>
    </source>
</reference>
<dbReference type="EMBL" id="CAJNAP010000012">
    <property type="protein sequence ID" value="CAE6503453.1"/>
    <property type="molecule type" value="Genomic_DNA"/>
</dbReference>
<dbReference type="Proteomes" id="UP000601736">
    <property type="component" value="Unassembled WGS sequence"/>
</dbReference>
<dbReference type="Gene3D" id="3.40.710.10">
    <property type="entry name" value="DD-peptidase/beta-lactamase superfamily"/>
    <property type="match status" value="1"/>
</dbReference>
<gene>
    <name evidence="3" type="ORF">NMYAN_20353</name>
</gene>
<dbReference type="InterPro" id="IPR051478">
    <property type="entry name" value="Beta-lactamase-like_AB/R"/>
</dbReference>
<evidence type="ECO:0000313" key="4">
    <source>
        <dbReference type="Proteomes" id="UP000601736"/>
    </source>
</evidence>
<evidence type="ECO:0000259" key="2">
    <source>
        <dbReference type="Pfam" id="PF00144"/>
    </source>
</evidence>
<evidence type="ECO:0000256" key="1">
    <source>
        <dbReference type="ARBA" id="ARBA00038473"/>
    </source>
</evidence>
<protein>
    <recommendedName>
        <fullName evidence="2">Beta-lactamase-related domain-containing protein</fullName>
    </recommendedName>
</protein>
<sequence length="368" mass="40063">MAVTNSVQSSSSFRFPSDSEICQIISERIEHHKQGVGIVVGIIGQEGRRVIAHGHFGTNDPRSVDANTIFEIGSVTKVFTALLLADMVQRAELALTDPIAKYLPKEIFVPQRSAKVITLVDLATHMSGLPCMPDNFVPANPDNPYADYSVEQLYHFLSGYQLTRDIGSQWEYSNLGYGLLGHVLARRADTDYETLVRERILMPFCMKDTGITLSSEMNARLATGHNSMLEAFPNWDLPTLAGAGALRSTANDLLTFLEMALGIRETTLASAFAATLTSRRPTGVGDNEIGLGWGIMKNGDNEMIWHNGGTGGYCSFIGFLPKMNVGVVALVNTYTNGGVDDIAKHLLNPEVPLAFPSISVPQEKSVLK</sequence>
<dbReference type="InterPro" id="IPR012338">
    <property type="entry name" value="Beta-lactam/transpept-like"/>
</dbReference>
<comment type="similarity">
    <text evidence="1">Belongs to the beta-lactamase family.</text>
</comment>
<dbReference type="SUPFAM" id="SSF56601">
    <property type="entry name" value="beta-lactamase/transpeptidase-like"/>
    <property type="match status" value="1"/>
</dbReference>
<comment type="caution">
    <text evidence="3">The sequence shown here is derived from an EMBL/GenBank/DDBJ whole genome shotgun (WGS) entry which is preliminary data.</text>
</comment>
<organism evidence="3 4">
    <name type="scientific">Nitrosomonas nitrosa</name>
    <dbReference type="NCBI Taxonomy" id="52442"/>
    <lineage>
        <taxon>Bacteria</taxon>
        <taxon>Pseudomonadati</taxon>
        <taxon>Pseudomonadota</taxon>
        <taxon>Betaproteobacteria</taxon>
        <taxon>Nitrosomonadales</taxon>
        <taxon>Nitrosomonadaceae</taxon>
        <taxon>Nitrosomonas</taxon>
    </lineage>
</organism>
<dbReference type="RefSeq" id="WP_204799742.1">
    <property type="nucleotide sequence ID" value="NZ_CAJNAP010000012.1"/>
</dbReference>
<name>A0A8H8Z1G4_9PROT</name>
<dbReference type="AlphaFoldDB" id="A0A8H8Z1G4"/>